<keyword evidence="1" id="KW-0812">Transmembrane</keyword>
<name>A0A8S4QPR2_9NEOP</name>
<feature type="non-terminal residue" evidence="2">
    <location>
        <position position="1"/>
    </location>
</feature>
<keyword evidence="3" id="KW-1185">Reference proteome</keyword>
<evidence type="ECO:0000256" key="1">
    <source>
        <dbReference type="SAM" id="Phobius"/>
    </source>
</evidence>
<feature type="transmembrane region" description="Helical" evidence="1">
    <location>
        <begin position="118"/>
        <end position="136"/>
    </location>
</feature>
<keyword evidence="1" id="KW-1133">Transmembrane helix</keyword>
<gene>
    <name evidence="2" type="primary">jg996</name>
    <name evidence="2" type="ORF">PAEG_LOCUS3152</name>
</gene>
<reference evidence="2" key="1">
    <citation type="submission" date="2022-03" db="EMBL/GenBank/DDBJ databases">
        <authorList>
            <person name="Lindestad O."/>
        </authorList>
    </citation>
    <scope>NUCLEOTIDE SEQUENCE</scope>
</reference>
<accession>A0A8S4QPR2</accession>
<dbReference type="AlphaFoldDB" id="A0A8S4QPR2"/>
<comment type="caution">
    <text evidence="2">The sequence shown here is derived from an EMBL/GenBank/DDBJ whole genome shotgun (WGS) entry which is preliminary data.</text>
</comment>
<sequence length="138" mass="16643">VVPYESINKKNYFTISPCGVTHYTNEMVFTKLADWEQEYLIFMKFTNIKFFRVYRYWKAFYVWRKSILFRKFSKLRTRIAKKLFILTPVLGKGLLSIQTMCCDMYMKSFADLSRDMDTAFFYFIEVLVGFSLLSWLNV</sequence>
<feature type="transmembrane region" description="Helical" evidence="1">
    <location>
        <begin position="83"/>
        <end position="106"/>
    </location>
</feature>
<proteinExistence type="predicted"/>
<keyword evidence="1" id="KW-0472">Membrane</keyword>
<evidence type="ECO:0000313" key="3">
    <source>
        <dbReference type="Proteomes" id="UP000838756"/>
    </source>
</evidence>
<protein>
    <submittedName>
        <fullName evidence="2">Jg996 protein</fullName>
    </submittedName>
</protein>
<dbReference type="OrthoDB" id="6922758at2759"/>
<dbReference type="Proteomes" id="UP000838756">
    <property type="component" value="Unassembled WGS sequence"/>
</dbReference>
<dbReference type="EMBL" id="CAKXAJ010009893">
    <property type="protein sequence ID" value="CAH2211322.1"/>
    <property type="molecule type" value="Genomic_DNA"/>
</dbReference>
<organism evidence="2 3">
    <name type="scientific">Pararge aegeria aegeria</name>
    <dbReference type="NCBI Taxonomy" id="348720"/>
    <lineage>
        <taxon>Eukaryota</taxon>
        <taxon>Metazoa</taxon>
        <taxon>Ecdysozoa</taxon>
        <taxon>Arthropoda</taxon>
        <taxon>Hexapoda</taxon>
        <taxon>Insecta</taxon>
        <taxon>Pterygota</taxon>
        <taxon>Neoptera</taxon>
        <taxon>Endopterygota</taxon>
        <taxon>Lepidoptera</taxon>
        <taxon>Glossata</taxon>
        <taxon>Ditrysia</taxon>
        <taxon>Papilionoidea</taxon>
        <taxon>Nymphalidae</taxon>
        <taxon>Satyrinae</taxon>
        <taxon>Satyrini</taxon>
        <taxon>Parargina</taxon>
        <taxon>Pararge</taxon>
    </lineage>
</organism>
<evidence type="ECO:0000313" key="2">
    <source>
        <dbReference type="EMBL" id="CAH2211322.1"/>
    </source>
</evidence>